<keyword evidence="13" id="KW-1185">Reference proteome</keyword>
<dbReference type="InterPro" id="IPR036291">
    <property type="entry name" value="NAD(P)-bd_dom_sf"/>
</dbReference>
<organism evidence="12 13">
    <name type="scientific">Thalassotalea castellviae</name>
    <dbReference type="NCBI Taxonomy" id="3075612"/>
    <lineage>
        <taxon>Bacteria</taxon>
        <taxon>Pseudomonadati</taxon>
        <taxon>Pseudomonadota</taxon>
        <taxon>Gammaproteobacteria</taxon>
        <taxon>Alteromonadales</taxon>
        <taxon>Colwelliaceae</taxon>
        <taxon>Thalassotalea</taxon>
    </lineage>
</organism>
<dbReference type="InterPro" id="IPR046346">
    <property type="entry name" value="Aminoacid_DH-like_N_sf"/>
</dbReference>
<feature type="binding site" evidence="8">
    <location>
        <position position="101"/>
    </location>
    <ligand>
        <name>shikimate</name>
        <dbReference type="ChEBI" id="CHEBI:36208"/>
    </ligand>
</feature>
<dbReference type="Pfam" id="PF08501">
    <property type="entry name" value="Shikimate_dh_N"/>
    <property type="match status" value="1"/>
</dbReference>
<dbReference type="Pfam" id="PF18317">
    <property type="entry name" value="SDH_C"/>
    <property type="match status" value="1"/>
</dbReference>
<comment type="caution">
    <text evidence="12">The sequence shown here is derived from an EMBL/GenBank/DDBJ whole genome shotgun (WGS) entry which is preliminary data.</text>
</comment>
<dbReference type="Gene3D" id="3.40.50.10860">
    <property type="entry name" value="Leucine Dehydrogenase, chain A, domain 1"/>
    <property type="match status" value="1"/>
</dbReference>
<evidence type="ECO:0000256" key="3">
    <source>
        <dbReference type="ARBA" id="ARBA00022605"/>
    </source>
</evidence>
<dbReference type="InterPro" id="IPR011342">
    <property type="entry name" value="Shikimate_DH"/>
</dbReference>
<dbReference type="RefSeq" id="WP_311581901.1">
    <property type="nucleotide sequence ID" value="NZ_JAVRIF010000006.1"/>
</dbReference>
<accession>A0ABU3A235</accession>
<dbReference type="Gene3D" id="3.40.50.720">
    <property type="entry name" value="NAD(P)-binding Rossmann-like Domain"/>
    <property type="match status" value="1"/>
</dbReference>
<comment type="similarity">
    <text evidence="8">Belongs to the shikimate dehydrogenase family.</text>
</comment>
<dbReference type="InterPro" id="IPR022893">
    <property type="entry name" value="Shikimate_DH_fam"/>
</dbReference>
<feature type="binding site" evidence="8">
    <location>
        <begin position="14"/>
        <end position="16"/>
    </location>
    <ligand>
        <name>shikimate</name>
        <dbReference type="ChEBI" id="CHEBI:36208"/>
    </ligand>
</feature>
<dbReference type="PANTHER" id="PTHR21089:SF1">
    <property type="entry name" value="BIFUNCTIONAL 3-DEHYDROQUINATE DEHYDRATASE_SHIKIMATE DEHYDROGENASE, CHLOROPLASTIC"/>
    <property type="match status" value="1"/>
</dbReference>
<evidence type="ECO:0000256" key="6">
    <source>
        <dbReference type="ARBA" id="ARBA00023141"/>
    </source>
</evidence>
<dbReference type="SUPFAM" id="SSF53223">
    <property type="entry name" value="Aminoacid dehydrogenase-like, N-terminal domain"/>
    <property type="match status" value="1"/>
</dbReference>
<comment type="catalytic activity">
    <reaction evidence="7 8">
        <text>shikimate + NADP(+) = 3-dehydroshikimate + NADPH + H(+)</text>
        <dbReference type="Rhea" id="RHEA:17737"/>
        <dbReference type="ChEBI" id="CHEBI:15378"/>
        <dbReference type="ChEBI" id="CHEBI:16630"/>
        <dbReference type="ChEBI" id="CHEBI:36208"/>
        <dbReference type="ChEBI" id="CHEBI:57783"/>
        <dbReference type="ChEBI" id="CHEBI:58349"/>
        <dbReference type="EC" id="1.1.1.25"/>
    </reaction>
</comment>
<feature type="binding site" evidence="8">
    <location>
        <position position="214"/>
    </location>
    <ligand>
        <name>shikimate</name>
        <dbReference type="ChEBI" id="CHEBI:36208"/>
    </ligand>
</feature>
<dbReference type="PANTHER" id="PTHR21089">
    <property type="entry name" value="SHIKIMATE DEHYDROGENASE"/>
    <property type="match status" value="1"/>
</dbReference>
<dbReference type="Pfam" id="PF01488">
    <property type="entry name" value="Shikimate_DH"/>
    <property type="match status" value="1"/>
</dbReference>
<evidence type="ECO:0000313" key="12">
    <source>
        <dbReference type="EMBL" id="MDT0604234.1"/>
    </source>
</evidence>
<feature type="binding site" evidence="8">
    <location>
        <position position="236"/>
    </location>
    <ligand>
        <name>NADP(+)</name>
        <dbReference type="ChEBI" id="CHEBI:58349"/>
    </ligand>
</feature>
<sequence length="271" mass="29516">MDQYRVFGNPIKQSRSPFIHQKFAEQTQERLNYQSEYVEIGEFSQAVKQLINIGGKGANVTSPFKEEAMALCDKLTERAKLAGAVNTLSFINGEILGDTTDGDGLVNDLLANNVALKNKKILLLGAGGAAKGVILPLLEQSPTQLVVANRTVSKAEAIIQQYPAKPIFCCSFEKVTNYEFDVIINATSAGLNGQALPISEQVIQSNVTCYDMTYGIELTPFLEVAKLRNAAKLIDGLGMLVGQAAVSFAIWRNIQPDTQPVLTSLREEMSK</sequence>
<dbReference type="Proteomes" id="UP001266357">
    <property type="component" value="Unassembled WGS sequence"/>
</dbReference>
<feature type="binding site" evidence="8">
    <location>
        <position position="61"/>
    </location>
    <ligand>
        <name>shikimate</name>
        <dbReference type="ChEBI" id="CHEBI:36208"/>
    </ligand>
</feature>
<keyword evidence="4 8" id="KW-0521">NADP</keyword>
<comment type="subunit">
    <text evidence="8">Homodimer.</text>
</comment>
<dbReference type="SUPFAM" id="SSF51735">
    <property type="entry name" value="NAD(P)-binding Rossmann-fold domains"/>
    <property type="match status" value="1"/>
</dbReference>
<dbReference type="InterPro" id="IPR041121">
    <property type="entry name" value="SDH_C"/>
</dbReference>
<evidence type="ECO:0000313" key="13">
    <source>
        <dbReference type="Proteomes" id="UP001266357"/>
    </source>
</evidence>
<name>A0ABU3A235_9GAMM</name>
<keyword evidence="6 8" id="KW-0057">Aromatic amino acid biosynthesis</keyword>
<evidence type="ECO:0000259" key="9">
    <source>
        <dbReference type="Pfam" id="PF01488"/>
    </source>
</evidence>
<evidence type="ECO:0000256" key="1">
    <source>
        <dbReference type="ARBA" id="ARBA00004871"/>
    </source>
</evidence>
<comment type="function">
    <text evidence="8">Involved in the biosynthesis of the chorismate, which leads to the biosynthesis of aromatic amino acids. Catalyzes the reversible NADPH linked reduction of 3-dehydroshikimate (DHSA) to yield shikimate (SA).</text>
</comment>
<dbReference type="CDD" id="cd01065">
    <property type="entry name" value="NAD_bind_Shikimate_DH"/>
    <property type="match status" value="1"/>
</dbReference>
<feature type="domain" description="Shikimate dehydrogenase substrate binding N-terminal" evidence="10">
    <location>
        <begin position="6"/>
        <end position="88"/>
    </location>
</feature>
<dbReference type="EMBL" id="JAVRIF010000006">
    <property type="protein sequence ID" value="MDT0604234.1"/>
    <property type="molecule type" value="Genomic_DNA"/>
</dbReference>
<dbReference type="GO" id="GO:0004764">
    <property type="term" value="F:shikimate 3-dehydrogenase (NADP+) activity"/>
    <property type="evidence" value="ECO:0007669"/>
    <property type="project" value="UniProtKB-EC"/>
</dbReference>
<feature type="binding site" evidence="8">
    <location>
        <position position="77"/>
    </location>
    <ligand>
        <name>NADP(+)</name>
        <dbReference type="ChEBI" id="CHEBI:58349"/>
    </ligand>
</feature>
<protein>
    <recommendedName>
        <fullName evidence="2 8">Shikimate dehydrogenase (NADP(+))</fullName>
        <shortName evidence="8">SDH</shortName>
        <ecNumber evidence="2 8">1.1.1.25</ecNumber>
    </recommendedName>
</protein>
<feature type="active site" description="Proton acceptor" evidence="8">
    <location>
        <position position="65"/>
    </location>
</feature>
<proteinExistence type="inferred from homology"/>
<keyword evidence="5 8" id="KW-0560">Oxidoreductase</keyword>
<evidence type="ECO:0000259" key="10">
    <source>
        <dbReference type="Pfam" id="PF08501"/>
    </source>
</evidence>
<dbReference type="EC" id="1.1.1.25" evidence="2 8"/>
<keyword evidence="3 8" id="KW-0028">Amino-acid biosynthesis</keyword>
<evidence type="ECO:0000256" key="2">
    <source>
        <dbReference type="ARBA" id="ARBA00012962"/>
    </source>
</evidence>
<dbReference type="NCBIfam" id="NF001310">
    <property type="entry name" value="PRK00258.1-2"/>
    <property type="match status" value="1"/>
</dbReference>
<evidence type="ECO:0000256" key="5">
    <source>
        <dbReference type="ARBA" id="ARBA00023002"/>
    </source>
</evidence>
<feature type="domain" description="SDH C-terminal" evidence="11">
    <location>
        <begin position="236"/>
        <end position="265"/>
    </location>
</feature>
<dbReference type="InterPro" id="IPR013708">
    <property type="entry name" value="Shikimate_DH-bd_N"/>
</dbReference>
<gene>
    <name evidence="8 12" type="primary">aroE</name>
    <name evidence="12" type="ORF">RM573_11570</name>
</gene>
<feature type="binding site" evidence="8">
    <location>
        <begin position="125"/>
        <end position="129"/>
    </location>
    <ligand>
        <name>NADP(+)</name>
        <dbReference type="ChEBI" id="CHEBI:58349"/>
    </ligand>
</feature>
<dbReference type="HAMAP" id="MF_00222">
    <property type="entry name" value="Shikimate_DH_AroE"/>
    <property type="match status" value="1"/>
</dbReference>
<dbReference type="NCBIfam" id="TIGR00507">
    <property type="entry name" value="aroE"/>
    <property type="match status" value="1"/>
</dbReference>
<feature type="binding site" evidence="8">
    <location>
        <position position="86"/>
    </location>
    <ligand>
        <name>shikimate</name>
        <dbReference type="ChEBI" id="CHEBI:36208"/>
    </ligand>
</feature>
<comment type="pathway">
    <text evidence="1 8">Metabolic intermediate biosynthesis; chorismate biosynthesis; chorismate from D-erythrose 4-phosphate and phosphoenolpyruvate: step 4/7.</text>
</comment>
<evidence type="ECO:0000256" key="8">
    <source>
        <dbReference type="HAMAP-Rule" id="MF_00222"/>
    </source>
</evidence>
<feature type="binding site" evidence="8">
    <location>
        <begin position="149"/>
        <end position="154"/>
    </location>
    <ligand>
        <name>NADP(+)</name>
        <dbReference type="ChEBI" id="CHEBI:58349"/>
    </ligand>
</feature>
<evidence type="ECO:0000256" key="4">
    <source>
        <dbReference type="ARBA" id="ARBA00022857"/>
    </source>
</evidence>
<dbReference type="InterPro" id="IPR006151">
    <property type="entry name" value="Shikm_DH/Glu-tRNA_Rdtase"/>
</dbReference>
<evidence type="ECO:0000256" key="7">
    <source>
        <dbReference type="ARBA" id="ARBA00049442"/>
    </source>
</evidence>
<reference evidence="12 13" key="1">
    <citation type="submission" date="2023-09" db="EMBL/GenBank/DDBJ databases">
        <authorList>
            <person name="Rey-Velasco X."/>
        </authorList>
    </citation>
    <scope>NUCLEOTIDE SEQUENCE [LARGE SCALE GENOMIC DNA]</scope>
    <source>
        <strain evidence="12 13">W431</strain>
    </source>
</reference>
<feature type="domain" description="Quinate/shikimate 5-dehydrogenase/glutamyl-tRNA reductase" evidence="9">
    <location>
        <begin position="115"/>
        <end position="189"/>
    </location>
</feature>
<evidence type="ECO:0000259" key="11">
    <source>
        <dbReference type="Pfam" id="PF18317"/>
    </source>
</evidence>
<feature type="binding site" evidence="8">
    <location>
        <position position="212"/>
    </location>
    <ligand>
        <name>NADP(+)</name>
        <dbReference type="ChEBI" id="CHEBI:58349"/>
    </ligand>
</feature>
<feature type="binding site" evidence="8">
    <location>
        <position position="243"/>
    </location>
    <ligand>
        <name>shikimate</name>
        <dbReference type="ChEBI" id="CHEBI:36208"/>
    </ligand>
</feature>